<protein>
    <recommendedName>
        <fullName evidence="3">Fur-regulated basic protein A</fullName>
    </recommendedName>
</protein>
<sequence length="55" mass="6492">MTTARTEVRCDMEFLDIEIMKMKMELLQFVKKMQSNGLLKSVDYDELTNTLKSNE</sequence>
<dbReference type="EMBL" id="JBHSNP010000027">
    <property type="protein sequence ID" value="MFC5604261.1"/>
    <property type="molecule type" value="Genomic_DNA"/>
</dbReference>
<organism evidence="1 2">
    <name type="scientific">Sporosarcina koreensis</name>
    <dbReference type="NCBI Taxonomy" id="334735"/>
    <lineage>
        <taxon>Bacteria</taxon>
        <taxon>Bacillati</taxon>
        <taxon>Bacillota</taxon>
        <taxon>Bacilli</taxon>
        <taxon>Bacillales</taxon>
        <taxon>Caryophanaceae</taxon>
        <taxon>Sporosarcina</taxon>
    </lineage>
</organism>
<dbReference type="RefSeq" id="WP_381445834.1">
    <property type="nucleotide sequence ID" value="NZ_JBHSNP010000027.1"/>
</dbReference>
<accession>A0ABW0U0V7</accession>
<gene>
    <name evidence="1" type="ORF">ACFPTP_13610</name>
</gene>
<comment type="caution">
    <text evidence="1">The sequence shown here is derived from an EMBL/GenBank/DDBJ whole genome shotgun (WGS) entry which is preliminary data.</text>
</comment>
<name>A0ABW0U0V7_9BACL</name>
<evidence type="ECO:0000313" key="2">
    <source>
        <dbReference type="Proteomes" id="UP001596071"/>
    </source>
</evidence>
<evidence type="ECO:0008006" key="3">
    <source>
        <dbReference type="Google" id="ProtNLM"/>
    </source>
</evidence>
<dbReference type="Proteomes" id="UP001596071">
    <property type="component" value="Unassembled WGS sequence"/>
</dbReference>
<keyword evidence="2" id="KW-1185">Reference proteome</keyword>
<proteinExistence type="predicted"/>
<reference evidence="2" key="1">
    <citation type="journal article" date="2019" name="Int. J. Syst. Evol. Microbiol.">
        <title>The Global Catalogue of Microorganisms (GCM) 10K type strain sequencing project: providing services to taxonomists for standard genome sequencing and annotation.</title>
        <authorList>
            <consortium name="The Broad Institute Genomics Platform"/>
            <consortium name="The Broad Institute Genome Sequencing Center for Infectious Disease"/>
            <person name="Wu L."/>
            <person name="Ma J."/>
        </authorList>
    </citation>
    <scope>NUCLEOTIDE SEQUENCE [LARGE SCALE GENOMIC DNA]</scope>
    <source>
        <strain evidence="2">KACC 11299</strain>
    </source>
</reference>
<evidence type="ECO:0000313" key="1">
    <source>
        <dbReference type="EMBL" id="MFC5604261.1"/>
    </source>
</evidence>